<keyword evidence="2" id="KW-0732">Signal</keyword>
<dbReference type="KEGG" id="lnu:N7U66_10945"/>
<evidence type="ECO:0000256" key="1">
    <source>
        <dbReference type="ARBA" id="ARBA00022670"/>
    </source>
</evidence>
<keyword evidence="3" id="KW-0378">Hydrolase</keyword>
<dbReference type="GO" id="GO:0006508">
    <property type="term" value="P:proteolysis"/>
    <property type="evidence" value="ECO:0007669"/>
    <property type="project" value="UniProtKB-KW"/>
</dbReference>
<feature type="domain" description="P/Homo B" evidence="4">
    <location>
        <begin position="1"/>
        <end position="36"/>
    </location>
</feature>
<dbReference type="InterPro" id="IPR002884">
    <property type="entry name" value="P_dom"/>
</dbReference>
<dbReference type="PROSITE" id="PS51829">
    <property type="entry name" value="P_HOMO_B"/>
    <property type="match status" value="1"/>
</dbReference>
<dbReference type="GO" id="GO:0004252">
    <property type="term" value="F:serine-type endopeptidase activity"/>
    <property type="evidence" value="ECO:0007669"/>
    <property type="project" value="InterPro"/>
</dbReference>
<name>A0A9E8MSU4_9FLAO</name>
<keyword evidence="6" id="KW-1185">Reference proteome</keyword>
<keyword evidence="1" id="KW-0645">Protease</keyword>
<accession>A0A9E8MSU4</accession>
<evidence type="ECO:0000313" key="6">
    <source>
        <dbReference type="Proteomes" id="UP001164705"/>
    </source>
</evidence>
<dbReference type="InterPro" id="IPR026444">
    <property type="entry name" value="Secre_tail"/>
</dbReference>
<dbReference type="Proteomes" id="UP001164705">
    <property type="component" value="Chromosome"/>
</dbReference>
<reference evidence="5" key="1">
    <citation type="submission" date="2022-11" db="EMBL/GenBank/DDBJ databases">
        <title>Lacinutrix neustonica HL-RS19T sp. nov., isolated from the surface microlayer sample of brackish Lake Shihwa.</title>
        <authorList>
            <person name="Choi J.Y."/>
            <person name="Hwang C.Y."/>
        </authorList>
    </citation>
    <scope>NUCLEOTIDE SEQUENCE</scope>
    <source>
        <strain evidence="5">HL-RS19</strain>
    </source>
</reference>
<organism evidence="5 6">
    <name type="scientific">Lacinutrix neustonica</name>
    <dbReference type="NCBI Taxonomy" id="2980107"/>
    <lineage>
        <taxon>Bacteria</taxon>
        <taxon>Pseudomonadati</taxon>
        <taxon>Bacteroidota</taxon>
        <taxon>Flavobacteriia</taxon>
        <taxon>Flavobacteriales</taxon>
        <taxon>Flavobacteriaceae</taxon>
        <taxon>Lacinutrix</taxon>
    </lineage>
</organism>
<gene>
    <name evidence="5" type="ORF">N7U66_10945</name>
</gene>
<dbReference type="Pfam" id="PF18962">
    <property type="entry name" value="Por_Secre_tail"/>
    <property type="match status" value="1"/>
</dbReference>
<proteinExistence type="predicted"/>
<protein>
    <submittedName>
        <fullName evidence="5">T9SS type A sorting domain-containing protein</fullName>
    </submittedName>
</protein>
<evidence type="ECO:0000256" key="2">
    <source>
        <dbReference type="ARBA" id="ARBA00022729"/>
    </source>
</evidence>
<dbReference type="RefSeq" id="WP_267675356.1">
    <property type="nucleotide sequence ID" value="NZ_CP113088.1"/>
</dbReference>
<dbReference type="NCBIfam" id="TIGR04183">
    <property type="entry name" value="Por_Secre_tail"/>
    <property type="match status" value="1"/>
</dbReference>
<evidence type="ECO:0000259" key="4">
    <source>
        <dbReference type="PROSITE" id="PS51829"/>
    </source>
</evidence>
<evidence type="ECO:0000256" key="3">
    <source>
        <dbReference type="ARBA" id="ARBA00022801"/>
    </source>
</evidence>
<dbReference type="AlphaFoldDB" id="A0A9E8MSU4"/>
<dbReference type="EMBL" id="CP113088">
    <property type="protein sequence ID" value="WAC00808.1"/>
    <property type="molecule type" value="Genomic_DNA"/>
</dbReference>
<evidence type="ECO:0000313" key="5">
    <source>
        <dbReference type="EMBL" id="WAC00808.1"/>
    </source>
</evidence>
<sequence>MSAGTWILTVVDDANQDGGTLNSFDLELCVQGTLSVDKFETTISNFILYPNPNNGSFNIQLANTSTNGIEVSVFDIRGRSVYNKRYPNTPNFNETITLESAQSGLYILQVSDGVNTQTKKIVVN</sequence>